<evidence type="ECO:0000259" key="1">
    <source>
        <dbReference type="Pfam" id="PF01909"/>
    </source>
</evidence>
<evidence type="ECO:0000313" key="3">
    <source>
        <dbReference type="Proteomes" id="UP001612741"/>
    </source>
</evidence>
<dbReference type="Gene3D" id="3.30.460.10">
    <property type="entry name" value="Beta Polymerase, domain 2"/>
    <property type="match status" value="1"/>
</dbReference>
<name>A0ABW7Z0U2_9ACTN</name>
<dbReference type="CDD" id="cd05403">
    <property type="entry name" value="NT_KNTase_like"/>
    <property type="match status" value="1"/>
</dbReference>
<protein>
    <submittedName>
        <fullName evidence="2">Nucleotidyltransferase domain-containing protein</fullName>
    </submittedName>
</protein>
<dbReference type="RefSeq" id="WP_397086607.1">
    <property type="nucleotide sequence ID" value="NZ_JBITGY010000008.1"/>
</dbReference>
<comment type="caution">
    <text evidence="2">The sequence shown here is derived from an EMBL/GenBank/DDBJ whole genome shotgun (WGS) entry which is preliminary data.</text>
</comment>
<dbReference type="InterPro" id="IPR043519">
    <property type="entry name" value="NT_sf"/>
</dbReference>
<dbReference type="EMBL" id="JBITGY010000008">
    <property type="protein sequence ID" value="MFI6501795.1"/>
    <property type="molecule type" value="Genomic_DNA"/>
</dbReference>
<feature type="domain" description="Polymerase nucleotidyl transferase" evidence="1">
    <location>
        <begin position="3"/>
        <end position="46"/>
    </location>
</feature>
<reference evidence="2 3" key="1">
    <citation type="submission" date="2024-10" db="EMBL/GenBank/DDBJ databases">
        <title>The Natural Products Discovery Center: Release of the First 8490 Sequenced Strains for Exploring Actinobacteria Biosynthetic Diversity.</title>
        <authorList>
            <person name="Kalkreuter E."/>
            <person name="Kautsar S.A."/>
            <person name="Yang D."/>
            <person name="Bader C.D."/>
            <person name="Teijaro C.N."/>
            <person name="Fluegel L."/>
            <person name="Davis C.M."/>
            <person name="Simpson J.R."/>
            <person name="Lauterbach L."/>
            <person name="Steele A.D."/>
            <person name="Gui C."/>
            <person name="Meng S."/>
            <person name="Li G."/>
            <person name="Viehrig K."/>
            <person name="Ye F."/>
            <person name="Su P."/>
            <person name="Kiefer A.F."/>
            <person name="Nichols A."/>
            <person name="Cepeda A.J."/>
            <person name="Yan W."/>
            <person name="Fan B."/>
            <person name="Jiang Y."/>
            <person name="Adhikari A."/>
            <person name="Zheng C.-J."/>
            <person name="Schuster L."/>
            <person name="Cowan T.M."/>
            <person name="Smanski M.J."/>
            <person name="Chevrette M.G."/>
            <person name="De Carvalho L.P.S."/>
            <person name="Shen B."/>
        </authorList>
    </citation>
    <scope>NUCLEOTIDE SEQUENCE [LARGE SCALE GENOMIC DNA]</scope>
    <source>
        <strain evidence="2 3">NPDC050545</strain>
    </source>
</reference>
<gene>
    <name evidence="2" type="ORF">ACIBG2_30750</name>
</gene>
<organism evidence="2 3">
    <name type="scientific">Nonomuraea typhae</name>
    <dbReference type="NCBI Taxonomy" id="2603600"/>
    <lineage>
        <taxon>Bacteria</taxon>
        <taxon>Bacillati</taxon>
        <taxon>Actinomycetota</taxon>
        <taxon>Actinomycetes</taxon>
        <taxon>Streptosporangiales</taxon>
        <taxon>Streptosporangiaceae</taxon>
        <taxon>Nonomuraea</taxon>
    </lineage>
</organism>
<evidence type="ECO:0000313" key="2">
    <source>
        <dbReference type="EMBL" id="MFI6501795.1"/>
    </source>
</evidence>
<keyword evidence="3" id="KW-1185">Reference proteome</keyword>
<accession>A0ABW7Z0U2</accession>
<dbReference type="SUPFAM" id="SSF81301">
    <property type="entry name" value="Nucleotidyltransferase"/>
    <property type="match status" value="1"/>
</dbReference>
<dbReference type="Pfam" id="PF01909">
    <property type="entry name" value="NTP_transf_2"/>
    <property type="match status" value="1"/>
</dbReference>
<proteinExistence type="predicted"/>
<sequence length="283" mass="29877">MIENLAEQLVRVDGVVGVTLGGSRARGTALPGSDVDLGVYYRPPLDTGALAELATRIAGRATPVTEPGAWGPWVDGGAWLTVDGLVVDWIYRDLGRVREIWADCTRGQVEVGYQNGHPLGFYSHIYAGELALGRVLADPSGELAALRAGLDYPPALRAALIERARGHAPFALAIARKSVTRQDAAYVAGCLFQAFGVLAHALHAHAGRWLINEKNAVAESASLPAAPRDFAARVHRLFGVLGESREELGTTLGTADELVTECLDNISGCPTTTGAQPPGTPAR</sequence>
<dbReference type="Proteomes" id="UP001612741">
    <property type="component" value="Unassembled WGS sequence"/>
</dbReference>
<dbReference type="InterPro" id="IPR002934">
    <property type="entry name" value="Polymerase_NTP_transf_dom"/>
</dbReference>